<dbReference type="AlphaFoldDB" id="A0A4V5MMU2"/>
<protein>
    <recommendedName>
        <fullName evidence="2">SbsA Ig-like domain-containing protein</fullName>
    </recommendedName>
</protein>
<dbReference type="Pfam" id="PF13205">
    <property type="entry name" value="Big_5"/>
    <property type="match status" value="1"/>
</dbReference>
<dbReference type="Proteomes" id="UP000306808">
    <property type="component" value="Unassembled WGS sequence"/>
</dbReference>
<keyword evidence="1" id="KW-0732">Signal</keyword>
<organism evidence="3 4">
    <name type="scientific">Sphingobacterium olei</name>
    <dbReference type="NCBI Taxonomy" id="2571155"/>
    <lineage>
        <taxon>Bacteria</taxon>
        <taxon>Pseudomonadati</taxon>
        <taxon>Bacteroidota</taxon>
        <taxon>Sphingobacteriia</taxon>
        <taxon>Sphingobacteriales</taxon>
        <taxon>Sphingobacteriaceae</taxon>
        <taxon>Sphingobacterium</taxon>
    </lineage>
</organism>
<evidence type="ECO:0000259" key="2">
    <source>
        <dbReference type="Pfam" id="PF13205"/>
    </source>
</evidence>
<dbReference type="EMBL" id="SUME01000002">
    <property type="protein sequence ID" value="TJZ62238.1"/>
    <property type="molecule type" value="Genomic_DNA"/>
</dbReference>
<name>A0A4V5MMU2_9SPHI</name>
<evidence type="ECO:0000313" key="3">
    <source>
        <dbReference type="EMBL" id="TJZ62238.1"/>
    </source>
</evidence>
<dbReference type="OrthoDB" id="9809989at2"/>
<gene>
    <name evidence="3" type="ORF">FAZ15_06960</name>
</gene>
<proteinExistence type="predicted"/>
<evidence type="ECO:0000256" key="1">
    <source>
        <dbReference type="ARBA" id="ARBA00022729"/>
    </source>
</evidence>
<accession>A0A4V5MMU2</accession>
<keyword evidence="4" id="KW-1185">Reference proteome</keyword>
<comment type="caution">
    <text evidence="3">The sequence shown here is derived from an EMBL/GenBank/DDBJ whole genome shotgun (WGS) entry which is preliminary data.</text>
</comment>
<evidence type="ECO:0000313" key="4">
    <source>
        <dbReference type="Proteomes" id="UP000306808"/>
    </source>
</evidence>
<dbReference type="InterPro" id="IPR032812">
    <property type="entry name" value="SbsA_Ig"/>
</dbReference>
<feature type="domain" description="SbsA Ig-like" evidence="2">
    <location>
        <begin position="51"/>
        <end position="150"/>
    </location>
</feature>
<sequence>MKQVSEIYKNGSQSLKSSKFQKLVVLSFLILISLTLFRCANMQRPTGGPKDSLPPKLLNESPVNLTTNFNASEIILTFDEFIKLNNQFKEFNISPDVDKQPEYKVRKKNLHIKLPDSLENNTTYTINFGKGLVDYNESNPIINYTYVFATGPELDSLTISGSVKNAYTKAFDEKVDKDVRVLLIPTRQDSIFGKKKASIYTTVDTSGNFIFRNLREDTYRIYALQEQNNDRIYNSPDEAIGFLKDSIVLTTDISGIHLEYSKGKPQVHRTLDKKIEKDGRILLTFNQQLDDPNIRVIDPSVYDTQKVVNYSNYNDSAFIFLEKLDFDSLKLQLTENENVVDTILIRRGKNDKYERFITPLLNVSNKVDKVNHITLTSKYPIASVDKNKIQLLEDSVSRRNFQLQQDSLNSRLYHIRFNWRPNKNYELVLEEKAMLSPFDDFNKELKTRFTLDESDNYGDIIFKISGLDTSFNYIVELIDEAKTKVFNKRLIRNQSTLTYTKFPGGKYSIRIIQDINNNNKWDGANVYTLEQAEPIWYLNKTFTIRANWEQNETIAVKFE</sequence>
<reference evidence="3 4" key="1">
    <citation type="submission" date="2019-04" db="EMBL/GenBank/DDBJ databases">
        <title>Sphingobacterium olei sp. nov., isolated from oil-contaminated soil.</title>
        <authorList>
            <person name="Liu B."/>
        </authorList>
    </citation>
    <scope>NUCLEOTIDE SEQUENCE [LARGE SCALE GENOMIC DNA]</scope>
    <source>
        <strain evidence="3 4">HAL-9</strain>
    </source>
</reference>